<accession>A0ABW5PGH4</accession>
<organism evidence="11 12">
    <name type="scientific">Paenibacillus gansuensis</name>
    <dbReference type="NCBI Taxonomy" id="306542"/>
    <lineage>
        <taxon>Bacteria</taxon>
        <taxon>Bacillati</taxon>
        <taxon>Bacillota</taxon>
        <taxon>Bacilli</taxon>
        <taxon>Bacillales</taxon>
        <taxon>Paenibacillaceae</taxon>
        <taxon>Paenibacillus</taxon>
    </lineage>
</organism>
<dbReference type="SUPFAM" id="SSF51730">
    <property type="entry name" value="FAD-linked oxidoreductase"/>
    <property type="match status" value="1"/>
</dbReference>
<reference evidence="12" key="1">
    <citation type="journal article" date="2019" name="Int. J. Syst. Evol. Microbiol.">
        <title>The Global Catalogue of Microorganisms (GCM) 10K type strain sequencing project: providing services to taxonomists for standard genome sequencing and annotation.</title>
        <authorList>
            <consortium name="The Broad Institute Genomics Platform"/>
            <consortium name="The Broad Institute Genome Sequencing Center for Infectious Disease"/>
            <person name="Wu L."/>
            <person name="Ma J."/>
        </authorList>
    </citation>
    <scope>NUCLEOTIDE SEQUENCE [LARGE SCALE GENOMIC DNA]</scope>
    <source>
        <strain evidence="12">KCTC 3950</strain>
    </source>
</reference>
<evidence type="ECO:0000256" key="1">
    <source>
        <dbReference type="ARBA" id="ARBA00001974"/>
    </source>
</evidence>
<keyword evidence="12" id="KW-1185">Reference proteome</keyword>
<keyword evidence="7" id="KW-0560">Oxidoreductase</keyword>
<evidence type="ECO:0000256" key="6">
    <source>
        <dbReference type="ARBA" id="ARBA00022827"/>
    </source>
</evidence>
<evidence type="ECO:0000259" key="10">
    <source>
        <dbReference type="Pfam" id="PF01619"/>
    </source>
</evidence>
<proteinExistence type="predicted"/>
<dbReference type="PANTHER" id="PTHR13914">
    <property type="entry name" value="PROLINE OXIDASE"/>
    <property type="match status" value="1"/>
</dbReference>
<protein>
    <recommendedName>
        <fullName evidence="3">proline dehydrogenase</fullName>
        <ecNumber evidence="3">1.5.5.2</ecNumber>
    </recommendedName>
</protein>
<dbReference type="InterPro" id="IPR015659">
    <property type="entry name" value="Proline_oxidase"/>
</dbReference>
<comment type="caution">
    <text evidence="11">The sequence shown here is derived from an EMBL/GenBank/DDBJ whole genome shotgun (WGS) entry which is preliminary data.</text>
</comment>
<dbReference type="InterPro" id="IPR002872">
    <property type="entry name" value="Proline_DH_dom"/>
</dbReference>
<evidence type="ECO:0000256" key="8">
    <source>
        <dbReference type="ARBA" id="ARBA00023062"/>
    </source>
</evidence>
<keyword evidence="8" id="KW-0642">Proline metabolism</keyword>
<comment type="catalytic activity">
    <reaction evidence="9">
        <text>L-proline + a quinone = (S)-1-pyrroline-5-carboxylate + a quinol + H(+)</text>
        <dbReference type="Rhea" id="RHEA:23784"/>
        <dbReference type="ChEBI" id="CHEBI:15378"/>
        <dbReference type="ChEBI" id="CHEBI:17388"/>
        <dbReference type="ChEBI" id="CHEBI:24646"/>
        <dbReference type="ChEBI" id="CHEBI:60039"/>
        <dbReference type="ChEBI" id="CHEBI:132124"/>
        <dbReference type="EC" id="1.5.5.2"/>
    </reaction>
</comment>
<dbReference type="Pfam" id="PF01619">
    <property type="entry name" value="Pro_dh"/>
    <property type="match status" value="1"/>
</dbReference>
<evidence type="ECO:0000256" key="9">
    <source>
        <dbReference type="ARBA" id="ARBA00048779"/>
    </source>
</evidence>
<evidence type="ECO:0000256" key="7">
    <source>
        <dbReference type="ARBA" id="ARBA00023002"/>
    </source>
</evidence>
<comment type="cofactor">
    <cofactor evidence="1">
        <name>FAD</name>
        <dbReference type="ChEBI" id="CHEBI:57692"/>
    </cofactor>
</comment>
<dbReference type="InterPro" id="IPR008219">
    <property type="entry name" value="PRODH_bac_arc"/>
</dbReference>
<comment type="pathway">
    <text evidence="2">Amino-acid degradation; L-proline degradation into L-glutamate; L-glutamate from L-proline: step 1/2.</text>
</comment>
<dbReference type="Gene3D" id="3.20.20.220">
    <property type="match status" value="1"/>
</dbReference>
<keyword evidence="4" id="KW-0285">Flavoprotein</keyword>
<dbReference type="EMBL" id="JBHUME010000008">
    <property type="protein sequence ID" value="MFD2613624.1"/>
    <property type="molecule type" value="Genomic_DNA"/>
</dbReference>
<dbReference type="RefSeq" id="WP_377603652.1">
    <property type="nucleotide sequence ID" value="NZ_JBHUME010000008.1"/>
</dbReference>
<evidence type="ECO:0000256" key="2">
    <source>
        <dbReference type="ARBA" id="ARBA00004739"/>
    </source>
</evidence>
<keyword evidence="5" id="KW-0547">Nucleotide-binding</keyword>
<evidence type="ECO:0000256" key="5">
    <source>
        <dbReference type="ARBA" id="ARBA00022741"/>
    </source>
</evidence>
<name>A0ABW5PGH4_9BACL</name>
<keyword evidence="6" id="KW-0274">FAD</keyword>
<sequence>MTTLFRKSILFTADRRPVRSFFQKYGMKLIAHRFVAAEHLKDTVEKVKELNARGLMVTLDYLGESVKDERLAAEAAGMVLQTYDAIERNKLNSNVSVKLTQLGLNISHDVCLNHMRKIAAKAKEQGNFVRIDMEDSPYTQVTIDIYNTLREEFGGETVGLVLQSYLYRTEEDLRGLLPSGPNLRIVKGAYQEPASVAFPSKSDVDGNYVRLVQIMMDNGCYAAIASHDEKIITELINYASEHNIRRDRFEFQMLYGISGQLQQRLADQGFRVRVYTPFGEQWYPYFTRRLAERPANALFVLKGLFRK</sequence>
<feature type="domain" description="Proline dehydrogenase" evidence="10">
    <location>
        <begin position="45"/>
        <end position="300"/>
    </location>
</feature>
<evidence type="ECO:0000313" key="11">
    <source>
        <dbReference type="EMBL" id="MFD2613624.1"/>
    </source>
</evidence>
<dbReference type="EC" id="1.5.5.2" evidence="3"/>
<evidence type="ECO:0000256" key="3">
    <source>
        <dbReference type="ARBA" id="ARBA00012695"/>
    </source>
</evidence>
<dbReference type="PIRSF" id="PIRSF000196">
    <property type="entry name" value="Pro_dehydrog"/>
    <property type="match status" value="1"/>
</dbReference>
<evidence type="ECO:0000313" key="12">
    <source>
        <dbReference type="Proteomes" id="UP001597541"/>
    </source>
</evidence>
<gene>
    <name evidence="11" type="ORF">ACFSUF_14425</name>
</gene>
<dbReference type="PANTHER" id="PTHR13914:SF0">
    <property type="entry name" value="PROLINE DEHYDROGENASE 1, MITOCHONDRIAL"/>
    <property type="match status" value="1"/>
</dbReference>
<evidence type="ECO:0000256" key="4">
    <source>
        <dbReference type="ARBA" id="ARBA00022630"/>
    </source>
</evidence>
<dbReference type="Proteomes" id="UP001597541">
    <property type="component" value="Unassembled WGS sequence"/>
</dbReference>
<dbReference type="InterPro" id="IPR029041">
    <property type="entry name" value="FAD-linked_oxidoreductase-like"/>
</dbReference>